<comment type="similarity">
    <text evidence="2">Belongs to the OXA1/ALB3/YidC (TC 2.A.9.2) family.</text>
</comment>
<dbReference type="Pfam" id="PF13181">
    <property type="entry name" value="TPR_8"/>
    <property type="match status" value="1"/>
</dbReference>
<dbReference type="InParanoid" id="A0A200R0R4"/>
<evidence type="ECO:0000256" key="3">
    <source>
        <dbReference type="ARBA" id="ARBA00022692"/>
    </source>
</evidence>
<evidence type="ECO:0000256" key="1">
    <source>
        <dbReference type="ARBA" id="ARBA00004141"/>
    </source>
</evidence>
<dbReference type="GO" id="GO:0032977">
    <property type="term" value="F:membrane insertase activity"/>
    <property type="evidence" value="ECO:0007669"/>
    <property type="project" value="InterPro"/>
</dbReference>
<dbReference type="AlphaFoldDB" id="A0A200R0R4"/>
<evidence type="ECO:0000256" key="6">
    <source>
        <dbReference type="SAM" id="Phobius"/>
    </source>
</evidence>
<name>A0A200R0R4_MACCD</name>
<dbReference type="InterPro" id="IPR019734">
    <property type="entry name" value="TPR_rpt"/>
</dbReference>
<dbReference type="GO" id="GO:0005743">
    <property type="term" value="C:mitochondrial inner membrane"/>
    <property type="evidence" value="ECO:0007669"/>
    <property type="project" value="TreeGrafter"/>
</dbReference>
<keyword evidence="3 6" id="KW-0812">Transmembrane</keyword>
<feature type="transmembrane region" description="Helical" evidence="6">
    <location>
        <begin position="312"/>
        <end position="333"/>
    </location>
</feature>
<accession>A0A200R0R4</accession>
<feature type="transmembrane region" description="Helical" evidence="6">
    <location>
        <begin position="262"/>
        <end position="281"/>
    </location>
</feature>
<evidence type="ECO:0000313" key="8">
    <source>
        <dbReference type="Proteomes" id="UP000195402"/>
    </source>
</evidence>
<dbReference type="Gene3D" id="1.25.40.10">
    <property type="entry name" value="Tetratricopeptide repeat domain"/>
    <property type="match status" value="1"/>
</dbReference>
<protein>
    <submittedName>
        <fullName evidence="7">Membrane insertase OXA1/ALB3/YidC</fullName>
    </submittedName>
</protein>
<keyword evidence="4 6" id="KW-1133">Transmembrane helix</keyword>
<dbReference type="PANTHER" id="PTHR12428">
    <property type="entry name" value="OXA1"/>
    <property type="match status" value="1"/>
</dbReference>
<feature type="transmembrane region" description="Helical" evidence="6">
    <location>
        <begin position="146"/>
        <end position="169"/>
    </location>
</feature>
<dbReference type="InterPro" id="IPR011990">
    <property type="entry name" value="TPR-like_helical_dom_sf"/>
</dbReference>
<dbReference type="STRING" id="56857.A0A200R0R4"/>
<proteinExistence type="inferred from homology"/>
<dbReference type="CDD" id="cd20069">
    <property type="entry name" value="5TM_Oxa1-like"/>
    <property type="match status" value="1"/>
</dbReference>
<dbReference type="SUPFAM" id="SSF48452">
    <property type="entry name" value="TPR-like"/>
    <property type="match status" value="1"/>
</dbReference>
<dbReference type="FunCoup" id="A0A200R0R4">
    <property type="interactions" value="218"/>
</dbReference>
<evidence type="ECO:0000256" key="4">
    <source>
        <dbReference type="ARBA" id="ARBA00022989"/>
    </source>
</evidence>
<keyword evidence="5 6" id="KW-0472">Membrane</keyword>
<feature type="transmembrane region" description="Helical" evidence="6">
    <location>
        <begin position="215"/>
        <end position="234"/>
    </location>
</feature>
<dbReference type="Proteomes" id="UP000195402">
    <property type="component" value="Unassembled WGS sequence"/>
</dbReference>
<comment type="subcellular location">
    <subcellularLocation>
        <location evidence="1">Membrane</location>
        <topology evidence="1">Multi-pass membrane protein</topology>
    </subcellularLocation>
</comment>
<dbReference type="OrthoDB" id="2148490at2759"/>
<organism evidence="7 8">
    <name type="scientific">Macleaya cordata</name>
    <name type="common">Five-seeded plume-poppy</name>
    <name type="synonym">Bocconia cordata</name>
    <dbReference type="NCBI Taxonomy" id="56857"/>
    <lineage>
        <taxon>Eukaryota</taxon>
        <taxon>Viridiplantae</taxon>
        <taxon>Streptophyta</taxon>
        <taxon>Embryophyta</taxon>
        <taxon>Tracheophyta</taxon>
        <taxon>Spermatophyta</taxon>
        <taxon>Magnoliopsida</taxon>
        <taxon>Ranunculales</taxon>
        <taxon>Papaveraceae</taxon>
        <taxon>Papaveroideae</taxon>
        <taxon>Macleaya</taxon>
    </lineage>
</organism>
<sequence>MGVPKLIFVIRRFRSLSSSSSFLLTRSIHSQSPNSILSSTNFSNNYSNFRERSQSPSNVNESSHSLPFSSFLSFRSLSVHASTNNLENDEGFQLDGESTSESEILNLGFDNGSEVAKEVLNGDAWYEPAVQTIISLLDGYHDLTNLPWWVIIVSSTLALRIALLPVLFFQLNKAKRITELFPKLPPPLPPPFSGKSFIEQYLLFRKERQAIGCPSYLWCFSYVFLQIPCFLLWMTTIRRMSLNHHPGFDCGGALWFQNLTELPNGIFVLTFPILIAGLHYINVQISFRGSSVGKVTGLVGLLSKYYKQYLDILTLPIFVIGFCIPQGSLIYWVTNSSLTVIQQLSLQHPALREKMGLPDKNAPVKSETFSSTDNLEIRHLGKEKEDKISVQNLSPDELLSLSVQLLAKGHQDRATPLLRLALEKDPDHVRALVVLGQTFLQKQMLTDATDYLERAISKLFFHGHPTKDEEVDLLILASTWAGAAYIRQGNNAEGLEHLERIAQIKEPEDPKGKAHYFDGLVMLASFLFNEGRKKEAEKYLRRAAAYDPSNNVYLQQCLEDEDNLTSDQRNR</sequence>
<comment type="caution">
    <text evidence="7">The sequence shown here is derived from an EMBL/GenBank/DDBJ whole genome shotgun (WGS) entry which is preliminary data.</text>
</comment>
<evidence type="ECO:0000256" key="5">
    <source>
        <dbReference type="ARBA" id="ARBA00023136"/>
    </source>
</evidence>
<keyword evidence="8" id="KW-1185">Reference proteome</keyword>
<reference evidence="7 8" key="1">
    <citation type="journal article" date="2017" name="Mol. Plant">
        <title>The Genome of Medicinal Plant Macleaya cordata Provides New Insights into Benzylisoquinoline Alkaloids Metabolism.</title>
        <authorList>
            <person name="Liu X."/>
            <person name="Liu Y."/>
            <person name="Huang P."/>
            <person name="Ma Y."/>
            <person name="Qing Z."/>
            <person name="Tang Q."/>
            <person name="Cao H."/>
            <person name="Cheng P."/>
            <person name="Zheng Y."/>
            <person name="Yuan Z."/>
            <person name="Zhou Y."/>
            <person name="Liu J."/>
            <person name="Tang Z."/>
            <person name="Zhuo Y."/>
            <person name="Zhang Y."/>
            <person name="Yu L."/>
            <person name="Huang J."/>
            <person name="Yang P."/>
            <person name="Peng Q."/>
            <person name="Zhang J."/>
            <person name="Jiang W."/>
            <person name="Zhang Z."/>
            <person name="Lin K."/>
            <person name="Ro D.K."/>
            <person name="Chen X."/>
            <person name="Xiong X."/>
            <person name="Shang Y."/>
            <person name="Huang S."/>
            <person name="Zeng J."/>
        </authorList>
    </citation>
    <scope>NUCLEOTIDE SEQUENCE [LARGE SCALE GENOMIC DNA]</scope>
    <source>
        <strain evidence="8">cv. BLH2017</strain>
        <tissue evidence="7">Root</tissue>
    </source>
</reference>
<evidence type="ECO:0000256" key="2">
    <source>
        <dbReference type="ARBA" id="ARBA00010583"/>
    </source>
</evidence>
<evidence type="ECO:0000313" key="7">
    <source>
        <dbReference type="EMBL" id="OVA16271.1"/>
    </source>
</evidence>
<dbReference type="GO" id="GO:0032979">
    <property type="term" value="P:protein insertion into mitochondrial inner membrane from matrix"/>
    <property type="evidence" value="ECO:0007669"/>
    <property type="project" value="TreeGrafter"/>
</dbReference>
<dbReference type="InterPro" id="IPR001708">
    <property type="entry name" value="YidC/ALB3/OXA1/COX18"/>
</dbReference>
<dbReference type="SMART" id="SM00028">
    <property type="entry name" value="TPR"/>
    <property type="match status" value="3"/>
</dbReference>
<gene>
    <name evidence="7" type="ORF">BVC80_8971g33</name>
</gene>
<dbReference type="OMA" id="FPEATVC"/>
<dbReference type="PANTHER" id="PTHR12428:SF65">
    <property type="entry name" value="CYTOCHROME C OXIDASE ASSEMBLY PROTEIN COX18, MITOCHONDRIAL"/>
    <property type="match status" value="1"/>
</dbReference>
<dbReference type="EMBL" id="MVGT01000604">
    <property type="protein sequence ID" value="OVA16271.1"/>
    <property type="molecule type" value="Genomic_DNA"/>
</dbReference>